<dbReference type="KEGG" id="tog:HNI00_02540"/>
<gene>
    <name evidence="9" type="ORF">HNI00_02540</name>
</gene>
<sequence length="225" mass="24596">MSLDAIDAIAAQLERFATVQYPLEVSAVITSALSGMIAARKKGLDLVGVYAIAFVNAFGGGTLRDVLLDRRPFFWVRYEGYAVLVLLLAVLYVYGSRLLKPVKAPAYRVFALLDAFGLALFSISGTAFALEYRMPPFTASLLGVITGVVGGVLRDILLVQIPVVFRKTATLYATCAFVGCWVYLVLVLWQVDMAIATVAGFCTIVLLRMLALRYNLTLPTPREEE</sequence>
<feature type="domain" description="Glycine transporter" evidence="8">
    <location>
        <begin position="112"/>
        <end position="186"/>
    </location>
</feature>
<dbReference type="RefSeq" id="WP_297074965.1">
    <property type="nucleotide sequence ID" value="NZ_CP053540.1"/>
</dbReference>
<feature type="transmembrane region" description="Helical" evidence="7">
    <location>
        <begin position="75"/>
        <end position="94"/>
    </location>
</feature>
<feature type="domain" description="Glycine transporter" evidence="8">
    <location>
        <begin position="24"/>
        <end position="94"/>
    </location>
</feature>
<protein>
    <submittedName>
        <fullName evidence="9">Trimeric intracellular cation channel family protein</fullName>
    </submittedName>
</protein>
<evidence type="ECO:0000256" key="2">
    <source>
        <dbReference type="ARBA" id="ARBA00008193"/>
    </source>
</evidence>
<name>A0AA96Y0Y2_9CYAN</name>
<feature type="transmembrane region" description="Helical" evidence="7">
    <location>
        <begin position="43"/>
        <end position="63"/>
    </location>
</feature>
<evidence type="ECO:0000259" key="8">
    <source>
        <dbReference type="Pfam" id="PF03458"/>
    </source>
</evidence>
<evidence type="ECO:0000256" key="7">
    <source>
        <dbReference type="SAM" id="Phobius"/>
    </source>
</evidence>
<feature type="transmembrane region" description="Helical" evidence="7">
    <location>
        <begin position="106"/>
        <end position="130"/>
    </location>
</feature>
<keyword evidence="6 7" id="KW-0472">Membrane</keyword>
<keyword evidence="4 7" id="KW-0812">Transmembrane</keyword>
<comment type="similarity">
    <text evidence="2">Belongs to the UPF0126 family.</text>
</comment>
<feature type="transmembrane region" description="Helical" evidence="7">
    <location>
        <begin position="169"/>
        <end position="189"/>
    </location>
</feature>
<feature type="transmembrane region" description="Helical" evidence="7">
    <location>
        <begin position="195"/>
        <end position="212"/>
    </location>
</feature>
<evidence type="ECO:0000313" key="9">
    <source>
        <dbReference type="EMBL" id="WOB42167.1"/>
    </source>
</evidence>
<dbReference type="PANTHER" id="PTHR30506">
    <property type="entry name" value="INNER MEMBRANE PROTEIN"/>
    <property type="match status" value="1"/>
</dbReference>
<evidence type="ECO:0000256" key="6">
    <source>
        <dbReference type="ARBA" id="ARBA00023136"/>
    </source>
</evidence>
<evidence type="ECO:0000256" key="3">
    <source>
        <dbReference type="ARBA" id="ARBA00022475"/>
    </source>
</evidence>
<reference evidence="9" key="1">
    <citation type="submission" date="2020-05" db="EMBL/GenBank/DDBJ databases">
        <authorList>
            <person name="Zhu T."/>
            <person name="Keshari N."/>
            <person name="Lu X."/>
        </authorList>
    </citation>
    <scope>NUCLEOTIDE SEQUENCE</scope>
    <source>
        <strain evidence="9">NK1-22</strain>
    </source>
</reference>
<evidence type="ECO:0000256" key="4">
    <source>
        <dbReference type="ARBA" id="ARBA00022692"/>
    </source>
</evidence>
<dbReference type="EMBL" id="CP053540">
    <property type="protein sequence ID" value="WOB42167.1"/>
    <property type="molecule type" value="Genomic_DNA"/>
</dbReference>
<organism evidence="9">
    <name type="scientific">Thermoleptolyngbya oregonensis NK1-22</name>
    <dbReference type="NCBI Taxonomy" id="2547457"/>
    <lineage>
        <taxon>Bacteria</taxon>
        <taxon>Bacillati</taxon>
        <taxon>Cyanobacteriota</taxon>
        <taxon>Cyanophyceae</taxon>
        <taxon>Oculatellales</taxon>
        <taxon>Oculatellaceae</taxon>
        <taxon>Thermoleptolyngbya</taxon>
    </lineage>
</organism>
<dbReference type="InterPro" id="IPR005115">
    <property type="entry name" value="Gly_transporter"/>
</dbReference>
<comment type="subcellular location">
    <subcellularLocation>
        <location evidence="1">Cell membrane</location>
        <topology evidence="1">Multi-pass membrane protein</topology>
    </subcellularLocation>
</comment>
<dbReference type="PANTHER" id="PTHR30506:SF3">
    <property type="entry name" value="UPF0126 INNER MEMBRANE PROTEIN YADS-RELATED"/>
    <property type="match status" value="1"/>
</dbReference>
<accession>A0AA96Y0Y2</accession>
<proteinExistence type="inferred from homology"/>
<evidence type="ECO:0000256" key="5">
    <source>
        <dbReference type="ARBA" id="ARBA00022989"/>
    </source>
</evidence>
<evidence type="ECO:0000256" key="1">
    <source>
        <dbReference type="ARBA" id="ARBA00004651"/>
    </source>
</evidence>
<feature type="transmembrane region" description="Helical" evidence="7">
    <location>
        <begin position="136"/>
        <end position="157"/>
    </location>
</feature>
<dbReference type="GO" id="GO:0005886">
    <property type="term" value="C:plasma membrane"/>
    <property type="evidence" value="ECO:0007669"/>
    <property type="project" value="UniProtKB-SubCell"/>
</dbReference>
<dbReference type="Pfam" id="PF03458">
    <property type="entry name" value="Gly_transporter"/>
    <property type="match status" value="2"/>
</dbReference>
<dbReference type="AlphaFoldDB" id="A0AA96Y0Y2"/>
<keyword evidence="3" id="KW-1003">Cell membrane</keyword>
<keyword evidence="5 7" id="KW-1133">Transmembrane helix</keyword>